<gene>
    <name evidence="2" type="ORF">AVDCRST_MAG03-2743</name>
</gene>
<evidence type="ECO:0000313" key="2">
    <source>
        <dbReference type="EMBL" id="CAA9423892.1"/>
    </source>
</evidence>
<sequence>VRQSEEDQSGANARRGIPDVWRRAGQANRTARGRSAQSQERHQRLPEV</sequence>
<dbReference type="EMBL" id="CADCUT010000164">
    <property type="protein sequence ID" value="CAA9423892.1"/>
    <property type="molecule type" value="Genomic_DNA"/>
</dbReference>
<feature type="non-terminal residue" evidence="2">
    <location>
        <position position="48"/>
    </location>
</feature>
<dbReference type="AlphaFoldDB" id="A0A6J4PRZ5"/>
<accession>A0A6J4PRZ5</accession>
<reference evidence="2" key="1">
    <citation type="submission" date="2020-02" db="EMBL/GenBank/DDBJ databases">
        <authorList>
            <person name="Meier V. D."/>
        </authorList>
    </citation>
    <scope>NUCLEOTIDE SEQUENCE</scope>
    <source>
        <strain evidence="2">AVDCRST_MAG03</strain>
    </source>
</reference>
<proteinExistence type="predicted"/>
<feature type="region of interest" description="Disordered" evidence="1">
    <location>
        <begin position="1"/>
        <end position="48"/>
    </location>
</feature>
<organism evidence="2">
    <name type="scientific">uncultured Rubrobacteraceae bacterium</name>
    <dbReference type="NCBI Taxonomy" id="349277"/>
    <lineage>
        <taxon>Bacteria</taxon>
        <taxon>Bacillati</taxon>
        <taxon>Actinomycetota</taxon>
        <taxon>Rubrobacteria</taxon>
        <taxon>Rubrobacterales</taxon>
        <taxon>Rubrobacteraceae</taxon>
        <taxon>environmental samples</taxon>
    </lineage>
</organism>
<evidence type="ECO:0000256" key="1">
    <source>
        <dbReference type="SAM" id="MobiDB-lite"/>
    </source>
</evidence>
<feature type="compositionally biased region" description="Basic and acidic residues" evidence="1">
    <location>
        <begin position="39"/>
        <end position="48"/>
    </location>
</feature>
<name>A0A6J4PRZ5_9ACTN</name>
<protein>
    <submittedName>
        <fullName evidence="2">Uncharacterized protein</fullName>
    </submittedName>
</protein>
<feature type="non-terminal residue" evidence="2">
    <location>
        <position position="1"/>
    </location>
</feature>